<name>A0A8H6WEP9_9AGAR</name>
<accession>A0A8H6WEP9</accession>
<gene>
    <name evidence="3" type="ORF">MIND_00341600</name>
</gene>
<sequence length="162" mass="19080">MHPRFFYPHPRFHTGPSRLLWFVIGAASATWWIHRKEHANPSNQHHFGRCIRPPVPPLAVEPQPNRDTLPPMQNPANRSPPWGYPEAHRARQFDEEKAKLQAIGRQAEDVMTKLSEDALDSVMTTMEALKRKLAEHREERLRVQRQLEKQIEEQHKDPHRFV</sequence>
<reference evidence="3" key="1">
    <citation type="submission" date="2020-05" db="EMBL/GenBank/DDBJ databases">
        <title>Mycena genomes resolve the evolution of fungal bioluminescence.</title>
        <authorList>
            <person name="Tsai I.J."/>
        </authorList>
    </citation>
    <scope>NUCLEOTIDE SEQUENCE</scope>
    <source>
        <strain evidence="3">171206Taipei</strain>
    </source>
</reference>
<evidence type="ECO:0000256" key="2">
    <source>
        <dbReference type="SAM" id="MobiDB-lite"/>
    </source>
</evidence>
<feature type="coiled-coil region" evidence="1">
    <location>
        <begin position="119"/>
        <end position="153"/>
    </location>
</feature>
<keyword evidence="1" id="KW-0175">Coiled coil</keyword>
<dbReference type="OrthoDB" id="2960209at2759"/>
<dbReference type="Proteomes" id="UP000636479">
    <property type="component" value="Unassembled WGS sequence"/>
</dbReference>
<keyword evidence="4" id="KW-1185">Reference proteome</keyword>
<evidence type="ECO:0000256" key="1">
    <source>
        <dbReference type="SAM" id="Coils"/>
    </source>
</evidence>
<organism evidence="3 4">
    <name type="scientific">Mycena indigotica</name>
    <dbReference type="NCBI Taxonomy" id="2126181"/>
    <lineage>
        <taxon>Eukaryota</taxon>
        <taxon>Fungi</taxon>
        <taxon>Dikarya</taxon>
        <taxon>Basidiomycota</taxon>
        <taxon>Agaricomycotina</taxon>
        <taxon>Agaricomycetes</taxon>
        <taxon>Agaricomycetidae</taxon>
        <taxon>Agaricales</taxon>
        <taxon>Marasmiineae</taxon>
        <taxon>Mycenaceae</taxon>
        <taxon>Mycena</taxon>
    </lineage>
</organism>
<dbReference type="GeneID" id="59342780"/>
<comment type="caution">
    <text evidence="3">The sequence shown here is derived from an EMBL/GenBank/DDBJ whole genome shotgun (WGS) entry which is preliminary data.</text>
</comment>
<dbReference type="RefSeq" id="XP_037223149.1">
    <property type="nucleotide sequence ID" value="XM_037360264.1"/>
</dbReference>
<evidence type="ECO:0000313" key="3">
    <source>
        <dbReference type="EMBL" id="KAF7309699.1"/>
    </source>
</evidence>
<evidence type="ECO:0000313" key="4">
    <source>
        <dbReference type="Proteomes" id="UP000636479"/>
    </source>
</evidence>
<proteinExistence type="predicted"/>
<dbReference type="AlphaFoldDB" id="A0A8H6WEP9"/>
<dbReference type="EMBL" id="JACAZF010000003">
    <property type="protein sequence ID" value="KAF7309699.1"/>
    <property type="molecule type" value="Genomic_DNA"/>
</dbReference>
<protein>
    <submittedName>
        <fullName evidence="3">Uncharacterized protein</fullName>
    </submittedName>
</protein>
<feature type="region of interest" description="Disordered" evidence="2">
    <location>
        <begin position="62"/>
        <end position="86"/>
    </location>
</feature>